<evidence type="ECO:0000313" key="1">
    <source>
        <dbReference type="EMBL" id="TGO60582.1"/>
    </source>
</evidence>
<dbReference type="AlphaFoldDB" id="A0A4Z1IMF0"/>
<dbReference type="EMBL" id="PQXN01000034">
    <property type="protein sequence ID" value="TGO60582.1"/>
    <property type="molecule type" value="Genomic_DNA"/>
</dbReference>
<proteinExistence type="predicted"/>
<name>A0A4Z1IMF0_9HELO</name>
<comment type="caution">
    <text evidence="1">The sequence shown here is derived from an EMBL/GenBank/DDBJ whole genome shotgun (WGS) entry which is preliminary data.</text>
</comment>
<sequence>METHSLAFQILPQSLLLEIGRSSAWYLIRKMVAMPEFTAEGYRLYFVDERTPEGKAMHHSSEEKIITFQV</sequence>
<evidence type="ECO:0000313" key="2">
    <source>
        <dbReference type="Proteomes" id="UP000297527"/>
    </source>
</evidence>
<keyword evidence="2" id="KW-1185">Reference proteome</keyword>
<organism evidence="1 2">
    <name type="scientific">Botryotinia convoluta</name>
    <dbReference type="NCBI Taxonomy" id="54673"/>
    <lineage>
        <taxon>Eukaryota</taxon>
        <taxon>Fungi</taxon>
        <taxon>Dikarya</taxon>
        <taxon>Ascomycota</taxon>
        <taxon>Pezizomycotina</taxon>
        <taxon>Leotiomycetes</taxon>
        <taxon>Helotiales</taxon>
        <taxon>Sclerotiniaceae</taxon>
        <taxon>Botryotinia</taxon>
    </lineage>
</organism>
<dbReference type="OrthoDB" id="5336600at2759"/>
<reference evidence="1 2" key="1">
    <citation type="submission" date="2017-12" db="EMBL/GenBank/DDBJ databases">
        <title>Comparative genomics of Botrytis spp.</title>
        <authorList>
            <person name="Valero-Jimenez C.A."/>
            <person name="Tapia P."/>
            <person name="Veloso J."/>
            <person name="Silva-Moreno E."/>
            <person name="Staats M."/>
            <person name="Valdes J.H."/>
            <person name="Van Kan J.A.L."/>
        </authorList>
    </citation>
    <scope>NUCLEOTIDE SEQUENCE [LARGE SCALE GENOMIC DNA]</scope>
    <source>
        <strain evidence="1 2">MUCL11595</strain>
    </source>
</reference>
<dbReference type="Proteomes" id="UP000297527">
    <property type="component" value="Unassembled WGS sequence"/>
</dbReference>
<protein>
    <submittedName>
        <fullName evidence="1">Uncharacterized protein</fullName>
    </submittedName>
</protein>
<gene>
    <name evidence="1" type="ORF">BCON_0034g00180</name>
</gene>
<accession>A0A4Z1IMF0</accession>